<evidence type="ECO:0000256" key="3">
    <source>
        <dbReference type="ARBA" id="ARBA00022900"/>
    </source>
</evidence>
<dbReference type="PANTHER" id="PTHR33091:SF53">
    <property type="entry name" value="OS08G0441300 PROTEIN"/>
    <property type="match status" value="1"/>
</dbReference>
<feature type="region of interest" description="Disordered" evidence="4">
    <location>
        <begin position="1"/>
        <end position="30"/>
    </location>
</feature>
<dbReference type="Gene3D" id="3.30.10.10">
    <property type="entry name" value="Trypsin Inhibitor V, subunit A"/>
    <property type="match status" value="1"/>
</dbReference>
<comment type="caution">
    <text evidence="5">The sequence shown here is derived from an EMBL/GenBank/DDBJ whole genome shotgun (WGS) entry which is preliminary data.</text>
</comment>
<protein>
    <recommendedName>
        <fullName evidence="7">Subtilisin inhibitor 1</fullName>
    </recommendedName>
</protein>
<evidence type="ECO:0000313" key="5">
    <source>
        <dbReference type="EMBL" id="CAD6342345.1"/>
    </source>
</evidence>
<sequence>MIVAEPPPPVGNASPTGCGGSSPPAGKKSQWPEVLGWMATPAAQKIAHERPDVAVEVLPQGTRIEPDGFNTARVRVHIDNSGYVSQIPEIG</sequence>
<gene>
    <name evidence="5" type="ORF">NCGR_LOCUS66443</name>
</gene>
<dbReference type="OrthoDB" id="648561at2759"/>
<dbReference type="Pfam" id="PF00280">
    <property type="entry name" value="potato_inhibit"/>
    <property type="match status" value="1"/>
</dbReference>
<keyword evidence="3" id="KW-0722">Serine protease inhibitor</keyword>
<keyword evidence="2" id="KW-0646">Protease inhibitor</keyword>
<reference evidence="5" key="1">
    <citation type="submission" date="2020-10" db="EMBL/GenBank/DDBJ databases">
        <authorList>
            <person name="Han B."/>
            <person name="Lu T."/>
            <person name="Zhao Q."/>
            <person name="Huang X."/>
            <person name="Zhao Y."/>
        </authorList>
    </citation>
    <scope>NUCLEOTIDE SEQUENCE</scope>
</reference>
<dbReference type="EMBL" id="CAJGYO010000466">
    <property type="protein sequence ID" value="CAD6342345.1"/>
    <property type="molecule type" value="Genomic_DNA"/>
</dbReference>
<evidence type="ECO:0000256" key="2">
    <source>
        <dbReference type="ARBA" id="ARBA00022690"/>
    </source>
</evidence>
<evidence type="ECO:0000313" key="6">
    <source>
        <dbReference type="Proteomes" id="UP000604825"/>
    </source>
</evidence>
<evidence type="ECO:0000256" key="4">
    <source>
        <dbReference type="SAM" id="MobiDB-lite"/>
    </source>
</evidence>
<dbReference type="Proteomes" id="UP000604825">
    <property type="component" value="Unassembled WGS sequence"/>
</dbReference>
<dbReference type="GO" id="GO:0009611">
    <property type="term" value="P:response to wounding"/>
    <property type="evidence" value="ECO:0007669"/>
    <property type="project" value="InterPro"/>
</dbReference>
<keyword evidence="6" id="KW-1185">Reference proteome</keyword>
<dbReference type="InterPro" id="IPR036354">
    <property type="entry name" value="Prot_inh_pot1_sf"/>
</dbReference>
<feature type="compositionally biased region" description="Pro residues" evidence="4">
    <location>
        <begin position="1"/>
        <end position="10"/>
    </location>
</feature>
<organism evidence="5 6">
    <name type="scientific">Miscanthus lutarioriparius</name>
    <dbReference type="NCBI Taxonomy" id="422564"/>
    <lineage>
        <taxon>Eukaryota</taxon>
        <taxon>Viridiplantae</taxon>
        <taxon>Streptophyta</taxon>
        <taxon>Embryophyta</taxon>
        <taxon>Tracheophyta</taxon>
        <taxon>Spermatophyta</taxon>
        <taxon>Magnoliopsida</taxon>
        <taxon>Liliopsida</taxon>
        <taxon>Poales</taxon>
        <taxon>Poaceae</taxon>
        <taxon>PACMAD clade</taxon>
        <taxon>Panicoideae</taxon>
        <taxon>Andropogonodae</taxon>
        <taxon>Andropogoneae</taxon>
        <taxon>Saccharinae</taxon>
        <taxon>Miscanthus</taxon>
    </lineage>
</organism>
<dbReference type="PANTHER" id="PTHR33091">
    <property type="entry name" value="PROTEIN, PUTATIVE, EXPRESSED-RELATED"/>
    <property type="match status" value="1"/>
</dbReference>
<name>A0A811SM78_9POAL</name>
<evidence type="ECO:0008006" key="7">
    <source>
        <dbReference type="Google" id="ProtNLM"/>
    </source>
</evidence>
<dbReference type="AlphaFoldDB" id="A0A811SM78"/>
<dbReference type="GO" id="GO:0004867">
    <property type="term" value="F:serine-type endopeptidase inhibitor activity"/>
    <property type="evidence" value="ECO:0007669"/>
    <property type="project" value="UniProtKB-KW"/>
</dbReference>
<dbReference type="PROSITE" id="PS00285">
    <property type="entry name" value="POTATO_INHIBITOR"/>
    <property type="match status" value="1"/>
</dbReference>
<proteinExistence type="inferred from homology"/>
<dbReference type="SUPFAM" id="SSF54654">
    <property type="entry name" value="CI-2 family of serine protease inhibitors"/>
    <property type="match status" value="1"/>
</dbReference>
<accession>A0A811SM78</accession>
<comment type="similarity">
    <text evidence="1">Belongs to the protease inhibitor I13 (potato type I serine protease inhibitor) family.</text>
</comment>
<evidence type="ECO:0000256" key="1">
    <source>
        <dbReference type="ARBA" id="ARBA00008210"/>
    </source>
</evidence>
<dbReference type="InterPro" id="IPR000864">
    <property type="entry name" value="Prot_inh_pot1"/>
</dbReference>